<gene>
    <name evidence="1" type="ORF">BjapCC829_38015</name>
</gene>
<dbReference type="SUPFAM" id="SSF53474">
    <property type="entry name" value="alpha/beta-Hydrolases"/>
    <property type="match status" value="1"/>
</dbReference>
<organism evidence="1 2">
    <name type="scientific">Bradyrhizobium barranii</name>
    <dbReference type="NCBI Taxonomy" id="2992140"/>
    <lineage>
        <taxon>Bacteria</taxon>
        <taxon>Pseudomonadati</taxon>
        <taxon>Pseudomonadota</taxon>
        <taxon>Alphaproteobacteria</taxon>
        <taxon>Hyphomicrobiales</taxon>
        <taxon>Nitrobacteraceae</taxon>
        <taxon>Bradyrhizobium</taxon>
    </lineage>
</organism>
<proteinExistence type="predicted"/>
<dbReference type="Gene3D" id="3.40.50.1820">
    <property type="entry name" value="alpha/beta hydrolase"/>
    <property type="match status" value="1"/>
</dbReference>
<evidence type="ECO:0000313" key="1">
    <source>
        <dbReference type="EMBL" id="UFW85654.1"/>
    </source>
</evidence>
<dbReference type="InterPro" id="IPR029058">
    <property type="entry name" value="AB_hydrolase_fold"/>
</dbReference>
<evidence type="ECO:0008006" key="3">
    <source>
        <dbReference type="Google" id="ProtNLM"/>
    </source>
</evidence>
<keyword evidence="2" id="KW-1185">Reference proteome</keyword>
<sequence length="116" mass="12424">MERSSAPSKAHRIRGLLAAIEHTSSTPRAVSQTGRISVLFVAILSSRSQWVIAASRACICAALSLNGIPGALIHGRFDISGPLSTAWQLHKRWTTTRLHILDDAGHGGGNEFMPSI</sequence>
<dbReference type="Proteomes" id="UP001430990">
    <property type="component" value="Chromosome"/>
</dbReference>
<name>A0ABY3QI48_9BRAD</name>
<evidence type="ECO:0000313" key="2">
    <source>
        <dbReference type="Proteomes" id="UP001430990"/>
    </source>
</evidence>
<accession>A0ABY3QI48</accession>
<reference evidence="1" key="1">
    <citation type="submission" date="2021-11" db="EMBL/GenBank/DDBJ databases">
        <title>Australian commercial rhizobial inoculants.</title>
        <authorList>
            <person name="Kohlmeier M.G."/>
            <person name="O'Hara G.W."/>
            <person name="Colombi E."/>
            <person name="Ramsay J.P."/>
            <person name="Terpolilli J."/>
        </authorList>
    </citation>
    <scope>NUCLEOTIDE SEQUENCE</scope>
    <source>
        <strain evidence="1">CC829</strain>
    </source>
</reference>
<protein>
    <recommendedName>
        <fullName evidence="3">Prolyl aminopeptidase</fullName>
    </recommendedName>
</protein>
<dbReference type="EMBL" id="CP088100">
    <property type="protein sequence ID" value="UFW85654.1"/>
    <property type="molecule type" value="Genomic_DNA"/>
</dbReference>